<proteinExistence type="predicted"/>
<sequence length="163" mass="17697">MASSLCPSHLPSSTMNSPKDETPSSIDAVVANGDLVTAILLRVPANPMGIGFSFFHENECLQTIPRPPLPENQNFRYFGESGCYLHFIGLLAGNQNPDDLKVAFISSNTFYNLHMNAIVNFNGFPNSINIFRAGSWGSAACKCACSLSKLQDDVQMCGCRDVD</sequence>
<dbReference type="AlphaFoldDB" id="A0A835J704"/>
<comment type="caution">
    <text evidence="2">The sequence shown here is derived from an EMBL/GenBank/DDBJ whole genome shotgun (WGS) entry which is preliminary data.</text>
</comment>
<reference evidence="2 3" key="1">
    <citation type="submission" date="2020-10" db="EMBL/GenBank/DDBJ databases">
        <title>Plant Genome Project.</title>
        <authorList>
            <person name="Zhang R.-G."/>
        </authorList>
    </citation>
    <scope>NUCLEOTIDE SEQUENCE [LARGE SCALE GENOMIC DNA]</scope>
    <source>
        <strain evidence="2">FAFU-HL-1</strain>
        <tissue evidence="2">Leaf</tissue>
    </source>
</reference>
<evidence type="ECO:0000313" key="2">
    <source>
        <dbReference type="EMBL" id="KAF9662909.1"/>
    </source>
</evidence>
<evidence type="ECO:0000256" key="1">
    <source>
        <dbReference type="SAM" id="MobiDB-lite"/>
    </source>
</evidence>
<dbReference type="OrthoDB" id="605328at2759"/>
<feature type="compositionally biased region" description="Polar residues" evidence="1">
    <location>
        <begin position="1"/>
        <end position="17"/>
    </location>
</feature>
<dbReference type="Proteomes" id="UP000657918">
    <property type="component" value="Unassembled WGS sequence"/>
</dbReference>
<dbReference type="EMBL" id="JADGMS010000018">
    <property type="protein sequence ID" value="KAF9662909.1"/>
    <property type="molecule type" value="Genomic_DNA"/>
</dbReference>
<protein>
    <submittedName>
        <fullName evidence="2">Uncharacterized protein</fullName>
    </submittedName>
</protein>
<name>A0A835J704_9ROSI</name>
<organism evidence="2 3">
    <name type="scientific">Salix dunnii</name>
    <dbReference type="NCBI Taxonomy" id="1413687"/>
    <lineage>
        <taxon>Eukaryota</taxon>
        <taxon>Viridiplantae</taxon>
        <taxon>Streptophyta</taxon>
        <taxon>Embryophyta</taxon>
        <taxon>Tracheophyta</taxon>
        <taxon>Spermatophyta</taxon>
        <taxon>Magnoliopsida</taxon>
        <taxon>eudicotyledons</taxon>
        <taxon>Gunneridae</taxon>
        <taxon>Pentapetalae</taxon>
        <taxon>rosids</taxon>
        <taxon>fabids</taxon>
        <taxon>Malpighiales</taxon>
        <taxon>Salicaceae</taxon>
        <taxon>Saliceae</taxon>
        <taxon>Salix</taxon>
    </lineage>
</organism>
<accession>A0A835J704</accession>
<feature type="region of interest" description="Disordered" evidence="1">
    <location>
        <begin position="1"/>
        <end position="24"/>
    </location>
</feature>
<gene>
    <name evidence="2" type="ORF">SADUNF_Sadunf18G0103400</name>
</gene>
<evidence type="ECO:0000313" key="3">
    <source>
        <dbReference type="Proteomes" id="UP000657918"/>
    </source>
</evidence>
<keyword evidence="3" id="KW-1185">Reference proteome</keyword>